<reference evidence="3 4" key="1">
    <citation type="submission" date="2016-02" db="EMBL/GenBank/DDBJ databases">
        <title>Complete genome of Sinomonas atrocyanea KCTC 3377.</title>
        <authorList>
            <person name="Kim K.M."/>
        </authorList>
    </citation>
    <scope>NUCLEOTIDE SEQUENCE [LARGE SCALE GENOMIC DNA]</scope>
    <source>
        <strain evidence="3 4">KCTC 3377</strain>
    </source>
</reference>
<sequence>MDWVIIVISGAIMLALAVWTVLREDRSTARRGRHRGRSVMVRVEPGPGATAGPPRPAAGA</sequence>
<protein>
    <submittedName>
        <fullName evidence="3">Uncharacterized protein</fullName>
    </submittedName>
</protein>
<proteinExistence type="predicted"/>
<feature type="transmembrane region" description="Helical" evidence="2">
    <location>
        <begin position="6"/>
        <end position="22"/>
    </location>
</feature>
<name>A0A127A2T9_9MICC</name>
<feature type="compositionally biased region" description="Low complexity" evidence="1">
    <location>
        <begin position="38"/>
        <end position="52"/>
    </location>
</feature>
<evidence type="ECO:0000313" key="3">
    <source>
        <dbReference type="EMBL" id="AMM33114.1"/>
    </source>
</evidence>
<organism evidence="3 4">
    <name type="scientific">Sinomonas atrocyanea</name>
    <dbReference type="NCBI Taxonomy" id="37927"/>
    <lineage>
        <taxon>Bacteria</taxon>
        <taxon>Bacillati</taxon>
        <taxon>Actinomycetota</taxon>
        <taxon>Actinomycetes</taxon>
        <taxon>Micrococcales</taxon>
        <taxon>Micrococcaceae</taxon>
        <taxon>Sinomonas</taxon>
    </lineage>
</organism>
<gene>
    <name evidence="3" type="ORF">SA2016_2445</name>
</gene>
<dbReference type="AlphaFoldDB" id="A0A127A2T9"/>
<evidence type="ECO:0000313" key="4">
    <source>
        <dbReference type="Proteomes" id="UP000070134"/>
    </source>
</evidence>
<accession>A0A127A2T9</accession>
<keyword evidence="4" id="KW-1185">Reference proteome</keyword>
<dbReference type="EMBL" id="CP014518">
    <property type="protein sequence ID" value="AMM33114.1"/>
    <property type="molecule type" value="Genomic_DNA"/>
</dbReference>
<keyword evidence="2" id="KW-0812">Transmembrane</keyword>
<feature type="region of interest" description="Disordered" evidence="1">
    <location>
        <begin position="29"/>
        <end position="60"/>
    </location>
</feature>
<dbReference type="KEGG" id="satk:SA2016_2445"/>
<evidence type="ECO:0000256" key="2">
    <source>
        <dbReference type="SAM" id="Phobius"/>
    </source>
</evidence>
<dbReference type="STRING" id="37927.SA2016_2445"/>
<keyword evidence="2" id="KW-0472">Membrane</keyword>
<dbReference type="RefSeq" id="WP_066498381.1">
    <property type="nucleotide sequence ID" value="NZ_BJMO01000060.1"/>
</dbReference>
<evidence type="ECO:0000256" key="1">
    <source>
        <dbReference type="SAM" id="MobiDB-lite"/>
    </source>
</evidence>
<dbReference type="Proteomes" id="UP000070134">
    <property type="component" value="Chromosome"/>
</dbReference>
<keyword evidence="2" id="KW-1133">Transmembrane helix</keyword>